<dbReference type="InterPro" id="IPR027417">
    <property type="entry name" value="P-loop_NTPase"/>
</dbReference>
<evidence type="ECO:0000313" key="9">
    <source>
        <dbReference type="Proteomes" id="UP001172684"/>
    </source>
</evidence>
<evidence type="ECO:0000256" key="5">
    <source>
        <dbReference type="ARBA" id="ARBA00034808"/>
    </source>
</evidence>
<evidence type="ECO:0000256" key="3">
    <source>
        <dbReference type="ARBA" id="ARBA00022840"/>
    </source>
</evidence>
<proteinExistence type="inferred from homology"/>
<dbReference type="PANTHER" id="PTHR13710:SF154">
    <property type="entry name" value="RECQ HELICASE, PUTATIVE (AFU_ORTHOLOGUE AFUA_6G14720)-RELATED"/>
    <property type="match status" value="1"/>
</dbReference>
<evidence type="ECO:0000256" key="4">
    <source>
        <dbReference type="ARBA" id="ARBA00034617"/>
    </source>
</evidence>
<sequence length="848" mass="95271">MRTDGVWNARRIRRYLRKVDRCLELLLFSTHTTYGQPGRGTEITTVRYQNGFLQDRNIFAVDGRLVVITRYHKSQSQFDKPKIVPRFLPWRVGQLMAVYLAYVRPFREHLMVQLQGGGGGWSDHVWADANGPWETDRLTAVIARETASRLGERLTTLDYRHVAISIGRVFVGEQFASGYREEIGEVEEPEVEVEDPLELSAARTEKMGVQRYGVPSDIIKHLSVRSMETFRPLSEAWHSFLGLGSDEAGEQKRAEQGFKPARPDKKRVREDCPGSMLCIRSAPPTTATDQEVHKGVGTAEVKMAMRRALGQDEVSFRSKEQELAMEAVLAGQTPLVVVLPTGGGKSLLFMVPACLEDAGVTIVVAPFRALVDDLVDRLKKAGVDCLEWRPREKNPAAVVVVSADFAANWEFLDYASLLSRQGYLRRVVIDECHLTFTSSDYRPKLAHLKQLRALKCPMILLTATLPPLLENELSESMLVRCARYVRAVTVRKNIRYMVQWCGRGKLVETGVDICRRQLRKLVGRKGVVYCRSRAQCEEMAEELGCGHYHAGSVDKEERLQAWLEKGGLMVATSALGTGVDYPGIVFVLHVGMPYGMIDFAQESGRAGRAGEAVDSMILVEEGATQRRGQGERTIDEAAMAAFIEAEGCRRGVMSGYLDGQETECSQMDMAPCDRCGEGVREWQVSQVEAAEEWRQVKEVLDEVADGCAACWITQEGEEAHLHSLKECQRVGKLTQAACDEFRRRVVYEVRSHSCTRCGISQRYCATGVGEGMRCQWPNVLVPIVRGAMGSAVGMEVLRRVGFKGEFREWEEYGRWLGQRHERRVWGEWMSNAMVVLIEIVLFIVGESR</sequence>
<dbReference type="PROSITE" id="PS51192">
    <property type="entry name" value="HELICASE_ATP_BIND_1"/>
    <property type="match status" value="1"/>
</dbReference>
<evidence type="ECO:0000313" key="8">
    <source>
        <dbReference type="EMBL" id="KAJ9652548.1"/>
    </source>
</evidence>
<dbReference type="SUPFAM" id="SSF52540">
    <property type="entry name" value="P-loop containing nucleoside triphosphate hydrolases"/>
    <property type="match status" value="1"/>
</dbReference>
<feature type="domain" description="Helicase C-terminal" evidence="7">
    <location>
        <begin position="506"/>
        <end position="670"/>
    </location>
</feature>
<feature type="domain" description="Helicase ATP-binding" evidence="6">
    <location>
        <begin position="326"/>
        <end position="483"/>
    </location>
</feature>
<evidence type="ECO:0000259" key="6">
    <source>
        <dbReference type="PROSITE" id="PS51192"/>
    </source>
</evidence>
<dbReference type="InterPro" id="IPR001650">
    <property type="entry name" value="Helicase_C-like"/>
</dbReference>
<comment type="caution">
    <text evidence="8">The sequence shown here is derived from an EMBL/GenBank/DDBJ whole genome shotgun (WGS) entry which is preliminary data.</text>
</comment>
<dbReference type="PROSITE" id="PS51194">
    <property type="entry name" value="HELICASE_CTER"/>
    <property type="match status" value="1"/>
</dbReference>
<dbReference type="EMBL" id="JAPDRL010000407">
    <property type="protein sequence ID" value="KAJ9652548.1"/>
    <property type="molecule type" value="Genomic_DNA"/>
</dbReference>
<dbReference type="Gene3D" id="3.40.50.300">
    <property type="entry name" value="P-loop containing nucleotide triphosphate hydrolases"/>
    <property type="match status" value="2"/>
</dbReference>
<dbReference type="PANTHER" id="PTHR13710">
    <property type="entry name" value="DNA HELICASE RECQ FAMILY MEMBER"/>
    <property type="match status" value="1"/>
</dbReference>
<dbReference type="Pfam" id="PF00270">
    <property type="entry name" value="DEAD"/>
    <property type="match status" value="1"/>
</dbReference>
<dbReference type="InterPro" id="IPR014001">
    <property type="entry name" value="Helicase_ATP-bd"/>
</dbReference>
<keyword evidence="9" id="KW-1185">Reference proteome</keyword>
<evidence type="ECO:0000256" key="1">
    <source>
        <dbReference type="ARBA" id="ARBA00005446"/>
    </source>
</evidence>
<comment type="similarity">
    <text evidence="1">Belongs to the helicase family. RecQ subfamily.</text>
</comment>
<dbReference type="Proteomes" id="UP001172684">
    <property type="component" value="Unassembled WGS sequence"/>
</dbReference>
<dbReference type="InterPro" id="IPR011545">
    <property type="entry name" value="DEAD/DEAH_box_helicase_dom"/>
</dbReference>
<keyword evidence="3" id="KW-0067">ATP-binding</keyword>
<dbReference type="SMART" id="SM00490">
    <property type="entry name" value="HELICc"/>
    <property type="match status" value="1"/>
</dbReference>
<accession>A0ABQ9NEW6</accession>
<protein>
    <recommendedName>
        <fullName evidence="5">DNA 3'-5' helicase</fullName>
        <ecNumber evidence="5">5.6.2.4</ecNumber>
    </recommendedName>
</protein>
<organism evidence="8 9">
    <name type="scientific">Coniosporium apollinis</name>
    <dbReference type="NCBI Taxonomy" id="61459"/>
    <lineage>
        <taxon>Eukaryota</taxon>
        <taxon>Fungi</taxon>
        <taxon>Dikarya</taxon>
        <taxon>Ascomycota</taxon>
        <taxon>Pezizomycotina</taxon>
        <taxon>Dothideomycetes</taxon>
        <taxon>Dothideomycetes incertae sedis</taxon>
        <taxon>Coniosporium</taxon>
    </lineage>
</organism>
<keyword evidence="2" id="KW-0547">Nucleotide-binding</keyword>
<dbReference type="EC" id="5.6.2.4" evidence="5"/>
<comment type="catalytic activity">
    <reaction evidence="4">
        <text>Couples ATP hydrolysis with the unwinding of duplex DNA by translocating in the 3'-5' direction.</text>
        <dbReference type="EC" id="5.6.2.4"/>
    </reaction>
</comment>
<dbReference type="SMART" id="SM00487">
    <property type="entry name" value="DEXDc"/>
    <property type="match status" value="1"/>
</dbReference>
<evidence type="ECO:0000259" key="7">
    <source>
        <dbReference type="PROSITE" id="PS51194"/>
    </source>
</evidence>
<evidence type="ECO:0000256" key="2">
    <source>
        <dbReference type="ARBA" id="ARBA00022741"/>
    </source>
</evidence>
<dbReference type="Pfam" id="PF00271">
    <property type="entry name" value="Helicase_C"/>
    <property type="match status" value="1"/>
</dbReference>
<gene>
    <name evidence="8" type="ORF">H2201_009216</name>
</gene>
<reference evidence="8" key="1">
    <citation type="submission" date="2022-10" db="EMBL/GenBank/DDBJ databases">
        <title>Culturing micro-colonial fungi from biological soil crusts in the Mojave desert and describing Neophaeococcomyces mojavensis, and introducing the new genera and species Taxawa tesnikishii.</title>
        <authorList>
            <person name="Kurbessoian T."/>
            <person name="Stajich J.E."/>
        </authorList>
    </citation>
    <scope>NUCLEOTIDE SEQUENCE</scope>
    <source>
        <strain evidence="8">TK_1</strain>
    </source>
</reference>
<name>A0ABQ9NEW6_9PEZI</name>